<dbReference type="RefSeq" id="WP_006006086.1">
    <property type="nucleotide sequence ID" value="NZ_DS996356.1"/>
</dbReference>
<evidence type="ECO:0000313" key="3">
    <source>
        <dbReference type="EMBL" id="EEB33669.1"/>
    </source>
</evidence>
<evidence type="ECO:0000256" key="1">
    <source>
        <dbReference type="SAM" id="Coils"/>
    </source>
</evidence>
<name>B6WTH7_9BACT</name>
<dbReference type="Proteomes" id="UP000003676">
    <property type="component" value="Unassembled WGS sequence"/>
</dbReference>
<accession>B6WTH7</accession>
<reference evidence="3 4" key="1">
    <citation type="submission" date="2008-10" db="EMBL/GenBank/DDBJ databases">
        <title>Draft genome sequence of Desulvovibrio piger (ATCC 29098).</title>
        <authorList>
            <person name="Sudarsanam P."/>
            <person name="Ley R."/>
            <person name="Guruge J."/>
            <person name="Turnbaugh P.J."/>
            <person name="Mahowald M."/>
            <person name="Liep D."/>
            <person name="Gordon J."/>
        </authorList>
    </citation>
    <scope>NUCLEOTIDE SEQUENCE [LARGE SCALE GENOMIC DNA]</scope>
    <source>
        <strain evidence="3 4">ATCC 29098</strain>
    </source>
</reference>
<keyword evidence="1" id="KW-0175">Coiled coil</keyword>
<feature type="compositionally biased region" description="Low complexity" evidence="2">
    <location>
        <begin position="149"/>
        <end position="183"/>
    </location>
</feature>
<protein>
    <submittedName>
        <fullName evidence="3">Uncharacterized protein</fullName>
    </submittedName>
</protein>
<sequence>MTMPYSPGRALFEGNGTATDFPFSFKVWGTDQLSVTLTGPDGTSRPASGWKARLNDDGGSVTYLHDGAPLPEGWKLAITRNMPFEQQIDLVSGTRFDAEVIETGLDRATAERQQLLEQLQRAVILPPTSDETPEDMALELLRARDEAAKSAGTAQSSAQTAITSASRAAASEQAAAGHEQAAR</sequence>
<dbReference type="EMBL" id="ABXU01000033">
    <property type="protein sequence ID" value="EEB33669.1"/>
    <property type="molecule type" value="Genomic_DNA"/>
</dbReference>
<dbReference type="STRING" id="901.DESPIGER_1331"/>
<dbReference type="eggNOG" id="ENOG5032Z5M">
    <property type="taxonomic scope" value="Bacteria"/>
</dbReference>
<reference evidence="3 4" key="2">
    <citation type="submission" date="2008-10" db="EMBL/GenBank/DDBJ databases">
        <authorList>
            <person name="Fulton L."/>
            <person name="Clifton S."/>
            <person name="Fulton B."/>
            <person name="Xu J."/>
            <person name="Minx P."/>
            <person name="Pepin K.H."/>
            <person name="Johnson M."/>
            <person name="Bhonagiri V."/>
            <person name="Nash W.E."/>
            <person name="Mardis E.R."/>
            <person name="Wilson R.K."/>
        </authorList>
    </citation>
    <scope>NUCLEOTIDE SEQUENCE [LARGE SCALE GENOMIC DNA]</scope>
    <source>
        <strain evidence="3 4">ATCC 29098</strain>
    </source>
</reference>
<feature type="non-terminal residue" evidence="3">
    <location>
        <position position="183"/>
    </location>
</feature>
<feature type="coiled-coil region" evidence="1">
    <location>
        <begin position="98"/>
        <end position="125"/>
    </location>
</feature>
<organism evidence="3 4">
    <name type="scientific">Desulfovibrio piger ATCC 29098</name>
    <dbReference type="NCBI Taxonomy" id="411464"/>
    <lineage>
        <taxon>Bacteria</taxon>
        <taxon>Pseudomonadati</taxon>
        <taxon>Thermodesulfobacteriota</taxon>
        <taxon>Desulfovibrionia</taxon>
        <taxon>Desulfovibrionales</taxon>
        <taxon>Desulfovibrionaceae</taxon>
        <taxon>Desulfovibrio</taxon>
    </lineage>
</organism>
<gene>
    <name evidence="3" type="ORF">DESPIG_01383</name>
</gene>
<evidence type="ECO:0000256" key="2">
    <source>
        <dbReference type="SAM" id="MobiDB-lite"/>
    </source>
</evidence>
<dbReference type="AlphaFoldDB" id="B6WTH7"/>
<dbReference type="HOGENOM" id="CLU_1478029_0_0_7"/>
<feature type="region of interest" description="Disordered" evidence="2">
    <location>
        <begin position="146"/>
        <end position="183"/>
    </location>
</feature>
<comment type="caution">
    <text evidence="3">The sequence shown here is derived from an EMBL/GenBank/DDBJ whole genome shotgun (WGS) entry which is preliminary data.</text>
</comment>
<proteinExistence type="predicted"/>
<evidence type="ECO:0000313" key="4">
    <source>
        <dbReference type="Proteomes" id="UP000003676"/>
    </source>
</evidence>